<dbReference type="PROSITE" id="PS50850">
    <property type="entry name" value="MFS"/>
    <property type="match status" value="1"/>
</dbReference>
<accession>A0ABV9E9D4</accession>
<feature type="transmembrane region" description="Helical" evidence="7">
    <location>
        <begin position="68"/>
        <end position="92"/>
    </location>
</feature>
<dbReference type="CDD" id="cd17321">
    <property type="entry name" value="MFS_MMR_MDR_like"/>
    <property type="match status" value="1"/>
</dbReference>
<dbReference type="RefSeq" id="WP_262841091.1">
    <property type="nucleotide sequence ID" value="NZ_JANZYP010000003.1"/>
</dbReference>
<evidence type="ECO:0000313" key="9">
    <source>
        <dbReference type="EMBL" id="MFC4585061.1"/>
    </source>
</evidence>
<feature type="transmembrane region" description="Helical" evidence="7">
    <location>
        <begin position="390"/>
        <end position="410"/>
    </location>
</feature>
<keyword evidence="10" id="KW-1185">Reference proteome</keyword>
<dbReference type="InterPro" id="IPR011701">
    <property type="entry name" value="MFS"/>
</dbReference>
<dbReference type="Pfam" id="PF07690">
    <property type="entry name" value="MFS_1"/>
    <property type="match status" value="1"/>
</dbReference>
<dbReference type="Gene3D" id="1.20.1250.20">
    <property type="entry name" value="MFS general substrate transporter like domains"/>
    <property type="match status" value="1"/>
</dbReference>
<evidence type="ECO:0000259" key="8">
    <source>
        <dbReference type="PROSITE" id="PS50850"/>
    </source>
</evidence>
<dbReference type="Proteomes" id="UP001595891">
    <property type="component" value="Unassembled WGS sequence"/>
</dbReference>
<dbReference type="EMBL" id="JBHSFN010000001">
    <property type="protein sequence ID" value="MFC4585061.1"/>
    <property type="molecule type" value="Genomic_DNA"/>
</dbReference>
<dbReference type="Gene3D" id="1.20.1720.10">
    <property type="entry name" value="Multidrug resistance protein D"/>
    <property type="match status" value="1"/>
</dbReference>
<feature type="transmembrane region" description="Helical" evidence="7">
    <location>
        <begin position="286"/>
        <end position="309"/>
    </location>
</feature>
<keyword evidence="3" id="KW-1003">Cell membrane</keyword>
<comment type="subcellular location">
    <subcellularLocation>
        <location evidence="1">Cell membrane</location>
        <topology evidence="1">Multi-pass membrane protein</topology>
    </subcellularLocation>
</comment>
<feature type="transmembrane region" description="Helical" evidence="7">
    <location>
        <begin position="98"/>
        <end position="118"/>
    </location>
</feature>
<evidence type="ECO:0000256" key="6">
    <source>
        <dbReference type="ARBA" id="ARBA00023136"/>
    </source>
</evidence>
<feature type="transmembrane region" description="Helical" evidence="7">
    <location>
        <begin position="353"/>
        <end position="378"/>
    </location>
</feature>
<dbReference type="PANTHER" id="PTHR42718:SF46">
    <property type="entry name" value="BLR6921 PROTEIN"/>
    <property type="match status" value="1"/>
</dbReference>
<feature type="transmembrane region" description="Helical" evidence="7">
    <location>
        <begin position="257"/>
        <end position="280"/>
    </location>
</feature>
<keyword evidence="4 7" id="KW-0812">Transmembrane</keyword>
<proteinExistence type="predicted"/>
<organism evidence="9 10">
    <name type="scientific">Sphaerisporangium corydalis</name>
    <dbReference type="NCBI Taxonomy" id="1441875"/>
    <lineage>
        <taxon>Bacteria</taxon>
        <taxon>Bacillati</taxon>
        <taxon>Actinomycetota</taxon>
        <taxon>Actinomycetes</taxon>
        <taxon>Streptosporangiales</taxon>
        <taxon>Streptosporangiaceae</taxon>
        <taxon>Sphaerisporangium</taxon>
    </lineage>
</organism>
<evidence type="ECO:0000256" key="3">
    <source>
        <dbReference type="ARBA" id="ARBA00022475"/>
    </source>
</evidence>
<feature type="transmembrane region" description="Helical" evidence="7">
    <location>
        <begin position="422"/>
        <end position="449"/>
    </location>
</feature>
<feature type="transmembrane region" description="Helical" evidence="7">
    <location>
        <begin position="130"/>
        <end position="149"/>
    </location>
</feature>
<dbReference type="SUPFAM" id="SSF103473">
    <property type="entry name" value="MFS general substrate transporter"/>
    <property type="match status" value="1"/>
</dbReference>
<feature type="transmembrane region" description="Helical" evidence="7">
    <location>
        <begin position="189"/>
        <end position="207"/>
    </location>
</feature>
<feature type="transmembrane region" description="Helical" evidence="7">
    <location>
        <begin position="213"/>
        <end position="236"/>
    </location>
</feature>
<gene>
    <name evidence="9" type="ORF">ACFO8L_03175</name>
</gene>
<evidence type="ECO:0000256" key="2">
    <source>
        <dbReference type="ARBA" id="ARBA00022448"/>
    </source>
</evidence>
<comment type="caution">
    <text evidence="9">The sequence shown here is derived from an EMBL/GenBank/DDBJ whole genome shotgun (WGS) entry which is preliminary data.</text>
</comment>
<evidence type="ECO:0000256" key="4">
    <source>
        <dbReference type="ARBA" id="ARBA00022692"/>
    </source>
</evidence>
<feature type="domain" description="Major facilitator superfamily (MFS) profile" evidence="8">
    <location>
        <begin position="2"/>
        <end position="453"/>
    </location>
</feature>
<feature type="transmembrane region" description="Helical" evidence="7">
    <location>
        <begin position="37"/>
        <end position="56"/>
    </location>
</feature>
<evidence type="ECO:0000256" key="5">
    <source>
        <dbReference type="ARBA" id="ARBA00022989"/>
    </source>
</evidence>
<keyword evidence="5 7" id="KW-1133">Transmembrane helix</keyword>
<keyword evidence="6 7" id="KW-0472">Membrane</keyword>
<dbReference type="PANTHER" id="PTHR42718">
    <property type="entry name" value="MAJOR FACILITATOR SUPERFAMILY MULTIDRUG TRANSPORTER MFSC"/>
    <property type="match status" value="1"/>
</dbReference>
<dbReference type="InterPro" id="IPR020846">
    <property type="entry name" value="MFS_dom"/>
</dbReference>
<feature type="transmembrane region" description="Helical" evidence="7">
    <location>
        <begin position="321"/>
        <end position="341"/>
    </location>
</feature>
<reference evidence="10" key="1">
    <citation type="journal article" date="2019" name="Int. J. Syst. Evol. Microbiol.">
        <title>The Global Catalogue of Microorganisms (GCM) 10K type strain sequencing project: providing services to taxonomists for standard genome sequencing and annotation.</title>
        <authorList>
            <consortium name="The Broad Institute Genomics Platform"/>
            <consortium name="The Broad Institute Genome Sequencing Center for Infectious Disease"/>
            <person name="Wu L."/>
            <person name="Ma J."/>
        </authorList>
    </citation>
    <scope>NUCLEOTIDE SEQUENCE [LARGE SCALE GENOMIC DNA]</scope>
    <source>
        <strain evidence="10">CCUG 49560</strain>
    </source>
</reference>
<evidence type="ECO:0000313" key="10">
    <source>
        <dbReference type="Proteomes" id="UP001595891"/>
    </source>
</evidence>
<evidence type="ECO:0000256" key="1">
    <source>
        <dbReference type="ARBA" id="ARBA00004651"/>
    </source>
</evidence>
<evidence type="ECO:0000256" key="7">
    <source>
        <dbReference type="SAM" id="Phobius"/>
    </source>
</evidence>
<feature type="transmembrane region" description="Helical" evidence="7">
    <location>
        <begin position="155"/>
        <end position="177"/>
    </location>
</feature>
<keyword evidence="2" id="KW-0813">Transport</keyword>
<sequence length="462" mass="47135">MVLAVMVTSQLMIALDSTVVTIALPSIRADLGFSATALSWVQNAYMLAFGGLLLLGGRAGDILGRRRVFVAGVSLFTLASLLGGFAVGPWWLLVSRTLQGVGAAVAAPSVLALIATTFSDGQARARALSVYSAVSGAGATVGLLAGGLLTDAASWRWAFFVNIPIGGAVLLLAPRIVPETERHEGRFDLAGALASTAGMTALVYAFISVAENGWGDALTLAAFAAALVALVVFVLVERRARQPIVPLRLFTERNRSSAYLAQFLLAASMFGVFFLLTQYLQEVLRLAPLAAGFAFLPMAAAQFGLVRVVPRLIPRLGAKTLMVTGAVLAAAAMVLLTRLSADSSYFPDVFVPLALLGMGGGMAFLPLNLTILSGVAGADSGAASGLAQTMVWAGGSLGSAVLVTILGTALRHPGAGAAPGEALASGIAQAFVGGAAFAVCGLLVAVALIRTPAASRSRAGHS</sequence>
<dbReference type="InterPro" id="IPR036259">
    <property type="entry name" value="MFS_trans_sf"/>
</dbReference>
<name>A0ABV9E9D4_9ACTN</name>
<protein>
    <submittedName>
        <fullName evidence="9">MFS transporter</fullName>
    </submittedName>
</protein>